<feature type="transmembrane region" description="Helical" evidence="1">
    <location>
        <begin position="108"/>
        <end position="128"/>
    </location>
</feature>
<proteinExistence type="predicted"/>
<name>A0A8C7KX45_ONCKI</name>
<keyword evidence="1" id="KW-1133">Transmembrane helix</keyword>
<sequence length="183" mass="20352">PPRERKKERRRELENRTALFVTVGRLVTTLSAFESLMALPLDLLVSTVLMLLSGGASSLSAVCCPGCRGSPPWPVSLVAYMTVVEFWDENLPDVVSCWEFGEAMFSGWFSGLFLVIGGSLFFVAVYMADLQQRVASLPNTPQEKPRGQYYLKTGFIVKLSVYQVIFIVPIGKFVVQSGFNNKK</sequence>
<reference evidence="2" key="2">
    <citation type="submission" date="2025-09" db="UniProtKB">
        <authorList>
            <consortium name="Ensembl"/>
        </authorList>
    </citation>
    <scope>IDENTIFICATION</scope>
</reference>
<keyword evidence="1" id="KW-0812">Transmembrane</keyword>
<organism evidence="2 3">
    <name type="scientific">Oncorhynchus kisutch</name>
    <name type="common">Coho salmon</name>
    <name type="synonym">Salmo kisutch</name>
    <dbReference type="NCBI Taxonomy" id="8019"/>
    <lineage>
        <taxon>Eukaryota</taxon>
        <taxon>Metazoa</taxon>
        <taxon>Chordata</taxon>
        <taxon>Craniata</taxon>
        <taxon>Vertebrata</taxon>
        <taxon>Euteleostomi</taxon>
        <taxon>Actinopterygii</taxon>
        <taxon>Neopterygii</taxon>
        <taxon>Teleostei</taxon>
        <taxon>Protacanthopterygii</taxon>
        <taxon>Salmoniformes</taxon>
        <taxon>Salmonidae</taxon>
        <taxon>Salmoninae</taxon>
        <taxon>Oncorhynchus</taxon>
    </lineage>
</organism>
<evidence type="ECO:0000313" key="2">
    <source>
        <dbReference type="Ensembl" id="ENSOKIP00005109335.1"/>
    </source>
</evidence>
<dbReference type="AlphaFoldDB" id="A0A8C7KX45"/>
<keyword evidence="1" id="KW-0472">Membrane</keyword>
<evidence type="ECO:0000256" key="1">
    <source>
        <dbReference type="SAM" id="Phobius"/>
    </source>
</evidence>
<accession>A0A8C7KX45</accession>
<keyword evidence="3" id="KW-1185">Reference proteome</keyword>
<reference evidence="2" key="1">
    <citation type="submission" date="2025-08" db="UniProtKB">
        <authorList>
            <consortium name="Ensembl"/>
        </authorList>
    </citation>
    <scope>IDENTIFICATION</scope>
</reference>
<feature type="transmembrane region" description="Helical" evidence="1">
    <location>
        <begin position="149"/>
        <end position="170"/>
    </location>
</feature>
<protein>
    <submittedName>
        <fullName evidence="2">Claudin 26</fullName>
    </submittedName>
</protein>
<evidence type="ECO:0000313" key="3">
    <source>
        <dbReference type="Proteomes" id="UP000694557"/>
    </source>
</evidence>
<dbReference type="Proteomes" id="UP000694557">
    <property type="component" value="Unassembled WGS sequence"/>
</dbReference>
<dbReference type="GeneTree" id="ENSGT00940000161922"/>
<dbReference type="Gene3D" id="1.20.140.150">
    <property type="match status" value="1"/>
</dbReference>
<dbReference type="Ensembl" id="ENSOKIT00005117120.1">
    <property type="protein sequence ID" value="ENSOKIP00005109335.1"/>
    <property type="gene ID" value="ENSOKIG00005047844.1"/>
</dbReference>